<keyword evidence="1" id="KW-0378">Hydrolase</keyword>
<organism evidence="7 8">
    <name type="scientific">Tistrella mobilis</name>
    <dbReference type="NCBI Taxonomy" id="171437"/>
    <lineage>
        <taxon>Bacteria</taxon>
        <taxon>Pseudomonadati</taxon>
        <taxon>Pseudomonadota</taxon>
        <taxon>Alphaproteobacteria</taxon>
        <taxon>Geminicoccales</taxon>
        <taxon>Geminicoccaceae</taxon>
        <taxon>Tistrella</taxon>
    </lineage>
</organism>
<dbReference type="PANTHER" id="PTHR14226">
    <property type="entry name" value="NEUROPATHY TARGET ESTERASE/SWISS CHEESE D.MELANOGASTER"/>
    <property type="match status" value="1"/>
</dbReference>
<dbReference type="GO" id="GO:0016787">
    <property type="term" value="F:hydrolase activity"/>
    <property type="evidence" value="ECO:0007669"/>
    <property type="project" value="UniProtKB-KW"/>
</dbReference>
<dbReference type="PROSITE" id="PS51635">
    <property type="entry name" value="PNPLA"/>
    <property type="match status" value="1"/>
</dbReference>
<name>A0A3B9IM91_9PROT</name>
<sequence>MTDRAPDRRVRDHVDDPVGDTAQVTDARHRPQTHAEREARSPAKTRPITLALQGGGSHGAYTWGVLDRLLEDDRFGVEAVSGTSAGALNGAALVAGFATGGRQGARDALNRLWEAVMEAGRYSPLRRTLLDRLMGGWNMDMSPARMLFDLTSRVLSPYQLNPLNINPLRDVVSEAIDLDAVRKCGAMKLFVSATNVRTGKIKVFENEAKVFENEAITAEALLASACLPY</sequence>
<dbReference type="Gene3D" id="3.40.1090.10">
    <property type="entry name" value="Cytosolic phospholipase A2 catalytic domain"/>
    <property type="match status" value="1"/>
</dbReference>
<feature type="short sequence motif" description="GXSXG" evidence="4">
    <location>
        <begin position="82"/>
        <end position="86"/>
    </location>
</feature>
<keyword evidence="2" id="KW-0442">Lipid degradation</keyword>
<feature type="non-terminal residue" evidence="7">
    <location>
        <position position="229"/>
    </location>
</feature>
<keyword evidence="3" id="KW-0443">Lipid metabolism</keyword>
<dbReference type="Pfam" id="PF01734">
    <property type="entry name" value="Patatin"/>
    <property type="match status" value="1"/>
</dbReference>
<dbReference type="InterPro" id="IPR016035">
    <property type="entry name" value="Acyl_Trfase/lysoPLipase"/>
</dbReference>
<feature type="compositionally biased region" description="Basic and acidic residues" evidence="5">
    <location>
        <begin position="1"/>
        <end position="16"/>
    </location>
</feature>
<evidence type="ECO:0000259" key="6">
    <source>
        <dbReference type="PROSITE" id="PS51635"/>
    </source>
</evidence>
<reference evidence="7 8" key="1">
    <citation type="journal article" date="2018" name="Nat. Biotechnol.">
        <title>A standardized bacterial taxonomy based on genome phylogeny substantially revises the tree of life.</title>
        <authorList>
            <person name="Parks D.H."/>
            <person name="Chuvochina M."/>
            <person name="Waite D.W."/>
            <person name="Rinke C."/>
            <person name="Skarshewski A."/>
            <person name="Chaumeil P.A."/>
            <person name="Hugenholtz P."/>
        </authorList>
    </citation>
    <scope>NUCLEOTIDE SEQUENCE [LARGE SCALE GENOMIC DNA]</scope>
    <source>
        <strain evidence="7">UBA8739</strain>
    </source>
</reference>
<comment type="caution">
    <text evidence="4">Lacks conserved residue(s) required for the propagation of feature annotation.</text>
</comment>
<dbReference type="PANTHER" id="PTHR14226:SF78">
    <property type="entry name" value="SLR0060 PROTEIN"/>
    <property type="match status" value="1"/>
</dbReference>
<gene>
    <name evidence="7" type="ORF">DCK97_15490</name>
</gene>
<dbReference type="SUPFAM" id="SSF52151">
    <property type="entry name" value="FabD/lysophospholipase-like"/>
    <property type="match status" value="1"/>
</dbReference>
<feature type="domain" description="PNPLA" evidence="6">
    <location>
        <begin position="50"/>
        <end position="229"/>
    </location>
</feature>
<dbReference type="InterPro" id="IPR002641">
    <property type="entry name" value="PNPLA_dom"/>
</dbReference>
<proteinExistence type="predicted"/>
<comment type="caution">
    <text evidence="7">The sequence shown here is derived from an EMBL/GenBank/DDBJ whole genome shotgun (WGS) entry which is preliminary data.</text>
</comment>
<evidence type="ECO:0000313" key="7">
    <source>
        <dbReference type="EMBL" id="HAE48818.1"/>
    </source>
</evidence>
<evidence type="ECO:0000256" key="1">
    <source>
        <dbReference type="ARBA" id="ARBA00022801"/>
    </source>
</evidence>
<feature type="region of interest" description="Disordered" evidence="5">
    <location>
        <begin position="1"/>
        <end position="46"/>
    </location>
</feature>
<dbReference type="Proteomes" id="UP000257706">
    <property type="component" value="Unassembled WGS sequence"/>
</dbReference>
<feature type="short sequence motif" description="GXGXXG" evidence="4">
    <location>
        <begin position="54"/>
        <end position="59"/>
    </location>
</feature>
<evidence type="ECO:0000256" key="4">
    <source>
        <dbReference type="PROSITE-ProRule" id="PRU01161"/>
    </source>
</evidence>
<protein>
    <submittedName>
        <fullName evidence="7">Patatin</fullName>
    </submittedName>
</protein>
<dbReference type="EMBL" id="DMAI01000248">
    <property type="protein sequence ID" value="HAE48818.1"/>
    <property type="molecule type" value="Genomic_DNA"/>
</dbReference>
<feature type="compositionally biased region" description="Basic and acidic residues" evidence="5">
    <location>
        <begin position="26"/>
        <end position="41"/>
    </location>
</feature>
<dbReference type="InterPro" id="IPR050301">
    <property type="entry name" value="NTE"/>
</dbReference>
<accession>A0A3B9IM91</accession>
<evidence type="ECO:0000256" key="2">
    <source>
        <dbReference type="ARBA" id="ARBA00022963"/>
    </source>
</evidence>
<dbReference type="GO" id="GO:0016042">
    <property type="term" value="P:lipid catabolic process"/>
    <property type="evidence" value="ECO:0007669"/>
    <property type="project" value="UniProtKB-KW"/>
</dbReference>
<evidence type="ECO:0000256" key="3">
    <source>
        <dbReference type="ARBA" id="ARBA00023098"/>
    </source>
</evidence>
<evidence type="ECO:0000313" key="8">
    <source>
        <dbReference type="Proteomes" id="UP000257706"/>
    </source>
</evidence>
<dbReference type="AlphaFoldDB" id="A0A3B9IM91"/>
<evidence type="ECO:0000256" key="5">
    <source>
        <dbReference type="SAM" id="MobiDB-lite"/>
    </source>
</evidence>